<proteinExistence type="predicted"/>
<accession>A0ACB9KYT4</accession>
<evidence type="ECO:0000313" key="2">
    <source>
        <dbReference type="Proteomes" id="UP001057402"/>
    </source>
</evidence>
<comment type="caution">
    <text evidence="1">The sequence shown here is derived from an EMBL/GenBank/DDBJ whole genome shotgun (WGS) entry which is preliminary data.</text>
</comment>
<sequence>MTSFRGPTFTRVAPFPHHRRTLLPPRPFVLPSAVASSPEPPDGEDATSASPEERESSDRSRRKVVKIAWEKLVRWSRSWRSKARTDVLERTRKVVVLGGGSFGTAMAAHVASKKAEMEVHMLVRDPLLCRSINEDHCNRKYFPEHNLPQNVFATTDAESALCKADYCLHAVPVQFSTSFLRSIASFVDPALPFISLSKGLELNTFRMMSQIIPLALQNPRQPFVALSGPSFALELMNKLPTAMVVATKDKKLANATQQLLSSSYLRINTSSDVTGVEIAGALKNVLAIAAGIVEGMNLGNNSMAALVAQGCSEIRWLATKMGAKPTTITGLSGTGDIMLTCFVNLSRNRTVGVRLGSGEKLDDIMASMNQVAEGVSTAGAVIALAQKYHVKLPVLTAVARIIDCELTPKKAVYELMNLPQVEEV</sequence>
<gene>
    <name evidence="1" type="ORF">MLD38_038201</name>
</gene>
<evidence type="ECO:0000313" key="1">
    <source>
        <dbReference type="EMBL" id="KAI4302460.1"/>
    </source>
</evidence>
<dbReference type="EMBL" id="CM042891">
    <property type="protein sequence ID" value="KAI4302460.1"/>
    <property type="molecule type" value="Genomic_DNA"/>
</dbReference>
<dbReference type="Proteomes" id="UP001057402">
    <property type="component" value="Chromosome 12"/>
</dbReference>
<reference evidence="2" key="1">
    <citation type="journal article" date="2023" name="Front. Plant Sci.">
        <title>Chromosomal-level genome assembly of Melastoma candidum provides insights into trichome evolution.</title>
        <authorList>
            <person name="Zhong Y."/>
            <person name="Wu W."/>
            <person name="Sun C."/>
            <person name="Zou P."/>
            <person name="Liu Y."/>
            <person name="Dai S."/>
            <person name="Zhou R."/>
        </authorList>
    </citation>
    <scope>NUCLEOTIDE SEQUENCE [LARGE SCALE GENOMIC DNA]</scope>
</reference>
<keyword evidence="2" id="KW-1185">Reference proteome</keyword>
<organism evidence="1 2">
    <name type="scientific">Melastoma candidum</name>
    <dbReference type="NCBI Taxonomy" id="119954"/>
    <lineage>
        <taxon>Eukaryota</taxon>
        <taxon>Viridiplantae</taxon>
        <taxon>Streptophyta</taxon>
        <taxon>Embryophyta</taxon>
        <taxon>Tracheophyta</taxon>
        <taxon>Spermatophyta</taxon>
        <taxon>Magnoliopsida</taxon>
        <taxon>eudicotyledons</taxon>
        <taxon>Gunneridae</taxon>
        <taxon>Pentapetalae</taxon>
        <taxon>rosids</taxon>
        <taxon>malvids</taxon>
        <taxon>Myrtales</taxon>
        <taxon>Melastomataceae</taxon>
        <taxon>Melastomatoideae</taxon>
        <taxon>Melastomateae</taxon>
        <taxon>Melastoma</taxon>
    </lineage>
</organism>
<protein>
    <submittedName>
        <fullName evidence="1">Uncharacterized protein</fullName>
    </submittedName>
</protein>
<name>A0ACB9KYT4_9MYRT</name>